<reference evidence="1" key="1">
    <citation type="submission" date="2016-11" db="EMBL/GenBank/DDBJ databases">
        <title>Draft Genome Sequence of Marinobacter hydrocarbonoclasticus strain STW2, a polyaromatic aromatic hydrocarbon degrading and denitrifying bacterium from rhizosphere of Seagrass Enhalus acodoides.</title>
        <authorList>
            <person name="Ling J."/>
            <person name="Dong J."/>
        </authorList>
    </citation>
    <scope>NUCLEOTIDE SEQUENCE [LARGE SCALE GENOMIC DNA]</scope>
    <source>
        <strain evidence="1">STW2</strain>
    </source>
</reference>
<dbReference type="EMBL" id="MPKY01000001">
    <property type="protein sequence ID" value="OJT00213.1"/>
    <property type="molecule type" value="Genomic_DNA"/>
</dbReference>
<dbReference type="AlphaFoldDB" id="A0A1M2UY38"/>
<sequence length="162" mass="17151">MQRIASSVVSLLGLTALGLVPGFTHAGGPAPEHFLDSSSMILEIRYCECQATEPDGSPSELRPEFLERSHLLRVGLADEGRGYASSPELTIGFKLTPLPESPGAFDFSFAGRYASGNQSSTGSGEVLLSADQWINLFGSNREGGQGTQFSDVAVRLIEVGDS</sequence>
<dbReference type="RefSeq" id="WP_072677128.1">
    <property type="nucleotide sequence ID" value="NZ_MPKY01000001.1"/>
</dbReference>
<gene>
    <name evidence="1" type="ORF">BEE62_09025</name>
</gene>
<evidence type="ECO:0000313" key="1">
    <source>
        <dbReference type="EMBL" id="OJT00213.1"/>
    </source>
</evidence>
<dbReference type="OrthoDB" id="6366074at2"/>
<name>A0A1M2UY38_MARNT</name>
<keyword evidence="2" id="KW-1185">Reference proteome</keyword>
<protein>
    <submittedName>
        <fullName evidence="1">Uncharacterized protein</fullName>
    </submittedName>
</protein>
<organism evidence="1 2">
    <name type="scientific">Marinobacter nauticus</name>
    <name type="common">Marinobacter hydrocarbonoclasticus</name>
    <name type="synonym">Marinobacter aquaeolei</name>
    <dbReference type="NCBI Taxonomy" id="2743"/>
    <lineage>
        <taxon>Bacteria</taxon>
        <taxon>Pseudomonadati</taxon>
        <taxon>Pseudomonadota</taxon>
        <taxon>Gammaproteobacteria</taxon>
        <taxon>Pseudomonadales</taxon>
        <taxon>Marinobacteraceae</taxon>
        <taxon>Marinobacter</taxon>
    </lineage>
</organism>
<comment type="caution">
    <text evidence="1">The sequence shown here is derived from an EMBL/GenBank/DDBJ whole genome shotgun (WGS) entry which is preliminary data.</text>
</comment>
<evidence type="ECO:0000313" key="2">
    <source>
        <dbReference type="Proteomes" id="UP000183986"/>
    </source>
</evidence>
<dbReference type="Proteomes" id="UP000183986">
    <property type="component" value="Unassembled WGS sequence"/>
</dbReference>
<proteinExistence type="predicted"/>
<accession>A0A1M2UY38</accession>